<gene>
    <name evidence="1" type="ORF">DPEC_G00185660</name>
</gene>
<sequence length="91" mass="9839">MLLRWTGSLERGYRGATSSNRVQSSSCPRPSRASPWAEASDRPPWQVTLNGAPVGESDPRGSGGVSAEFTQLSQLNPELMMEAPSLHSLRV</sequence>
<keyword evidence="2" id="KW-1185">Reference proteome</keyword>
<dbReference type="Proteomes" id="UP001157502">
    <property type="component" value="Chromosome 15"/>
</dbReference>
<accession>A0ACC2GBB9</accession>
<reference evidence="1" key="1">
    <citation type="submission" date="2021-05" db="EMBL/GenBank/DDBJ databases">
        <authorList>
            <person name="Pan Q."/>
            <person name="Jouanno E."/>
            <person name="Zahm M."/>
            <person name="Klopp C."/>
            <person name="Cabau C."/>
            <person name="Louis A."/>
            <person name="Berthelot C."/>
            <person name="Parey E."/>
            <person name="Roest Crollius H."/>
            <person name="Montfort J."/>
            <person name="Robinson-Rechavi M."/>
            <person name="Bouchez O."/>
            <person name="Lampietro C."/>
            <person name="Lopez Roques C."/>
            <person name="Donnadieu C."/>
            <person name="Postlethwait J."/>
            <person name="Bobe J."/>
            <person name="Dillon D."/>
            <person name="Chandos A."/>
            <person name="von Hippel F."/>
            <person name="Guiguen Y."/>
        </authorList>
    </citation>
    <scope>NUCLEOTIDE SEQUENCE</scope>
    <source>
        <strain evidence="1">YG-Jan2019</strain>
    </source>
</reference>
<protein>
    <submittedName>
        <fullName evidence="1">Uncharacterized protein</fullName>
    </submittedName>
</protein>
<evidence type="ECO:0000313" key="1">
    <source>
        <dbReference type="EMBL" id="KAJ8000947.1"/>
    </source>
</evidence>
<proteinExistence type="predicted"/>
<dbReference type="EMBL" id="CM055742">
    <property type="protein sequence ID" value="KAJ8000947.1"/>
    <property type="molecule type" value="Genomic_DNA"/>
</dbReference>
<organism evidence="1 2">
    <name type="scientific">Dallia pectoralis</name>
    <name type="common">Alaska blackfish</name>
    <dbReference type="NCBI Taxonomy" id="75939"/>
    <lineage>
        <taxon>Eukaryota</taxon>
        <taxon>Metazoa</taxon>
        <taxon>Chordata</taxon>
        <taxon>Craniata</taxon>
        <taxon>Vertebrata</taxon>
        <taxon>Euteleostomi</taxon>
        <taxon>Actinopterygii</taxon>
        <taxon>Neopterygii</taxon>
        <taxon>Teleostei</taxon>
        <taxon>Protacanthopterygii</taxon>
        <taxon>Esociformes</taxon>
        <taxon>Umbridae</taxon>
        <taxon>Dallia</taxon>
    </lineage>
</organism>
<name>A0ACC2GBB9_DALPE</name>
<evidence type="ECO:0000313" key="2">
    <source>
        <dbReference type="Proteomes" id="UP001157502"/>
    </source>
</evidence>
<comment type="caution">
    <text evidence="1">The sequence shown here is derived from an EMBL/GenBank/DDBJ whole genome shotgun (WGS) entry which is preliminary data.</text>
</comment>